<reference evidence="1 2" key="1">
    <citation type="journal article" date="2012" name="Genet. Mol. Biol.">
        <title>Analysis of 16S rRNA and mxaF genes revealing insights into Methylobacterium niche-specific plant association.</title>
        <authorList>
            <person name="Dourado M.N."/>
            <person name="Andreote F.D."/>
            <person name="Dini-Andreote F."/>
            <person name="Conti R."/>
            <person name="Araujo J.M."/>
            <person name="Araujo W.L."/>
        </authorList>
    </citation>
    <scope>NUCLEOTIDE SEQUENCE [LARGE SCALE GENOMIC DNA]</scope>
    <source>
        <strain evidence="1 2">TC3-10</strain>
    </source>
</reference>
<comment type="caution">
    <text evidence="1">The sequence shown here is derived from an EMBL/GenBank/DDBJ whole genome shotgun (WGS) entry which is preliminary data.</text>
</comment>
<name>A0ABU7TLZ5_9HYPH</name>
<dbReference type="RefSeq" id="WP_091778663.1">
    <property type="nucleotide sequence ID" value="NZ_MLCA01000002.1"/>
</dbReference>
<protein>
    <submittedName>
        <fullName evidence="1">Uncharacterized protein</fullName>
    </submittedName>
</protein>
<sequence length="97" mass="10833">MQTIDIAVIEARIREGLPRATEEEVAFIISRCEGRALSRENADLARPFLPRDRERSRREGVEALIGCLLTGQRSGWFSSALNPQVRRIIVDAGARTA</sequence>
<gene>
    <name evidence="1" type="ORF">MOTC310_09360</name>
</gene>
<evidence type="ECO:0000313" key="1">
    <source>
        <dbReference type="EMBL" id="MEE7490671.1"/>
    </source>
</evidence>
<proteinExistence type="predicted"/>
<dbReference type="Proteomes" id="UP001355206">
    <property type="component" value="Unassembled WGS sequence"/>
</dbReference>
<evidence type="ECO:0000313" key="2">
    <source>
        <dbReference type="Proteomes" id="UP001355206"/>
    </source>
</evidence>
<accession>A0ABU7TLZ5</accession>
<keyword evidence="2" id="KW-1185">Reference proteome</keyword>
<organism evidence="1 2">
    <name type="scientific">Methylobacterium oryzae</name>
    <dbReference type="NCBI Taxonomy" id="334852"/>
    <lineage>
        <taxon>Bacteria</taxon>
        <taxon>Pseudomonadati</taxon>
        <taxon>Pseudomonadota</taxon>
        <taxon>Alphaproteobacteria</taxon>
        <taxon>Hyphomicrobiales</taxon>
        <taxon>Methylobacteriaceae</taxon>
        <taxon>Methylobacterium</taxon>
    </lineage>
</organism>
<dbReference type="EMBL" id="MLCA01000002">
    <property type="protein sequence ID" value="MEE7490671.1"/>
    <property type="molecule type" value="Genomic_DNA"/>
</dbReference>